<evidence type="ECO:0000313" key="1">
    <source>
        <dbReference type="EMBL" id="HIR49911.1"/>
    </source>
</evidence>
<dbReference type="EMBL" id="DVHE01000009">
    <property type="protein sequence ID" value="HIR49911.1"/>
    <property type="molecule type" value="Genomic_DNA"/>
</dbReference>
<proteinExistence type="predicted"/>
<dbReference type="AlphaFoldDB" id="A0A9D1ARV1"/>
<accession>A0A9D1ARV1</accession>
<gene>
    <name evidence="1" type="ORF">IAA53_01265</name>
</gene>
<keyword evidence="1" id="KW-0456">Lyase</keyword>
<protein>
    <submittedName>
        <fullName evidence="1">Chorismate--pyruvate lyase</fullName>
    </submittedName>
</protein>
<dbReference type="Proteomes" id="UP000824239">
    <property type="component" value="Unassembled WGS sequence"/>
</dbReference>
<name>A0A9D1ARV1_9FIRM</name>
<reference evidence="1" key="2">
    <citation type="journal article" date="2021" name="PeerJ">
        <title>Extensive microbial diversity within the chicken gut microbiome revealed by metagenomics and culture.</title>
        <authorList>
            <person name="Gilroy R."/>
            <person name="Ravi A."/>
            <person name="Getino M."/>
            <person name="Pursley I."/>
            <person name="Horton D.L."/>
            <person name="Alikhan N.F."/>
            <person name="Baker D."/>
            <person name="Gharbi K."/>
            <person name="Hall N."/>
            <person name="Watson M."/>
            <person name="Adriaenssens E.M."/>
            <person name="Foster-Nyarko E."/>
            <person name="Jarju S."/>
            <person name="Secka A."/>
            <person name="Antonio M."/>
            <person name="Oren A."/>
            <person name="Chaudhuri R.R."/>
            <person name="La Ragione R."/>
            <person name="Hildebrand F."/>
            <person name="Pallen M.J."/>
        </authorList>
    </citation>
    <scope>NUCLEOTIDE SEQUENCE</scope>
    <source>
        <strain evidence="1">ChiBcec15-4380</strain>
    </source>
</reference>
<comment type="caution">
    <text evidence="1">The sequence shown here is derived from an EMBL/GenBank/DDBJ whole genome shotgun (WGS) entry which is preliminary data.</text>
</comment>
<sequence length="57" mass="6606">MFDAVDYIVRELDGDYALLQRLDDPNADLKPVARALLPDSVSEGTRLRYEMMEYEIL</sequence>
<reference evidence="1" key="1">
    <citation type="submission" date="2020-10" db="EMBL/GenBank/DDBJ databases">
        <authorList>
            <person name="Gilroy R."/>
        </authorList>
    </citation>
    <scope>NUCLEOTIDE SEQUENCE</scope>
    <source>
        <strain evidence="1">ChiBcec15-4380</strain>
    </source>
</reference>
<organism evidence="1 2">
    <name type="scientific">Candidatus Avoscillospira avicola</name>
    <dbReference type="NCBI Taxonomy" id="2840706"/>
    <lineage>
        <taxon>Bacteria</taxon>
        <taxon>Bacillati</taxon>
        <taxon>Bacillota</taxon>
        <taxon>Clostridia</taxon>
        <taxon>Eubacteriales</taxon>
        <taxon>Oscillospiraceae</taxon>
        <taxon>Oscillospiraceae incertae sedis</taxon>
        <taxon>Candidatus Avoscillospira</taxon>
    </lineage>
</organism>
<dbReference type="GO" id="GO:0016829">
    <property type="term" value="F:lyase activity"/>
    <property type="evidence" value="ECO:0007669"/>
    <property type="project" value="UniProtKB-KW"/>
</dbReference>
<evidence type="ECO:0000313" key="2">
    <source>
        <dbReference type="Proteomes" id="UP000824239"/>
    </source>
</evidence>